<accession>A0ABW2GAU9</accession>
<evidence type="ECO:0000313" key="3">
    <source>
        <dbReference type="Proteomes" id="UP001596413"/>
    </source>
</evidence>
<proteinExistence type="predicted"/>
<keyword evidence="1" id="KW-0732">Signal</keyword>
<feature type="chain" id="PRO_5046007437" description="Tat pathway signal sequence domain protein" evidence="1">
    <location>
        <begin position="29"/>
        <end position="210"/>
    </location>
</feature>
<dbReference type="RefSeq" id="WP_386412728.1">
    <property type="nucleotide sequence ID" value="NZ_JBHSZO010000006.1"/>
</dbReference>
<evidence type="ECO:0000313" key="2">
    <source>
        <dbReference type="EMBL" id="MFC7217702.1"/>
    </source>
</evidence>
<comment type="caution">
    <text evidence="2">The sequence shown here is derived from an EMBL/GenBank/DDBJ whole genome shotgun (WGS) entry which is preliminary data.</text>
</comment>
<dbReference type="Proteomes" id="UP001596413">
    <property type="component" value="Unassembled WGS sequence"/>
</dbReference>
<dbReference type="EMBL" id="JBHSZO010000006">
    <property type="protein sequence ID" value="MFC7217702.1"/>
    <property type="molecule type" value="Genomic_DNA"/>
</dbReference>
<gene>
    <name evidence="2" type="ORF">ACFQLX_05875</name>
</gene>
<name>A0ABW2GAU9_9ACTN</name>
<reference evidence="3" key="1">
    <citation type="journal article" date="2019" name="Int. J. Syst. Evol. Microbiol.">
        <title>The Global Catalogue of Microorganisms (GCM) 10K type strain sequencing project: providing services to taxonomists for standard genome sequencing and annotation.</title>
        <authorList>
            <consortium name="The Broad Institute Genomics Platform"/>
            <consortium name="The Broad Institute Genome Sequencing Center for Infectious Disease"/>
            <person name="Wu L."/>
            <person name="Ma J."/>
        </authorList>
    </citation>
    <scope>NUCLEOTIDE SEQUENCE [LARGE SCALE GENOMIC DNA]</scope>
    <source>
        <strain evidence="3">CGMCC 1.13681</strain>
    </source>
</reference>
<organism evidence="2 3">
    <name type="scientific">Streptomyces polyrhachis</name>
    <dbReference type="NCBI Taxonomy" id="1282885"/>
    <lineage>
        <taxon>Bacteria</taxon>
        <taxon>Bacillati</taxon>
        <taxon>Actinomycetota</taxon>
        <taxon>Actinomycetes</taxon>
        <taxon>Kitasatosporales</taxon>
        <taxon>Streptomycetaceae</taxon>
        <taxon>Streptomyces</taxon>
    </lineage>
</organism>
<feature type="signal peptide" evidence="1">
    <location>
        <begin position="1"/>
        <end position="28"/>
    </location>
</feature>
<evidence type="ECO:0008006" key="4">
    <source>
        <dbReference type="Google" id="ProtNLM"/>
    </source>
</evidence>
<sequence length="210" mass="20549">MRKSLLGRAVLSTAVGAAALTFATPASAVPFPATVWTTTPGSGPFTATTTSGFGPSLTVGAVSLNCSIGTASGSLSSALGNPAQIAAISLTSWGPSCTSALGPVSVTQVGAWKVWAQTYDPAVGSGTTAGYVGSIAANVTAGSCKFTVTGKASATYTNSTGLFVVKSLPGELIVSPVPAPTGCGAVVTTASKPLFKATYRVNGKPQVVGS</sequence>
<protein>
    <recommendedName>
        <fullName evidence="4">Tat pathway signal sequence domain protein</fullName>
    </recommendedName>
</protein>
<keyword evidence="3" id="KW-1185">Reference proteome</keyword>
<evidence type="ECO:0000256" key="1">
    <source>
        <dbReference type="SAM" id="SignalP"/>
    </source>
</evidence>